<dbReference type="SUPFAM" id="SSF52047">
    <property type="entry name" value="RNI-like"/>
    <property type="match status" value="1"/>
</dbReference>
<name>A0A7S1J7W3_9EUGL</name>
<dbReference type="SMART" id="SM00368">
    <property type="entry name" value="LRR_RI"/>
    <property type="match status" value="9"/>
</dbReference>
<dbReference type="Pfam" id="PF13516">
    <property type="entry name" value="LRR_6"/>
    <property type="match status" value="6"/>
</dbReference>
<protein>
    <recommendedName>
        <fullName evidence="2">F-box domain-containing protein</fullName>
    </recommendedName>
</protein>
<dbReference type="EMBL" id="HBGA01125696">
    <property type="protein sequence ID" value="CAD9035287.1"/>
    <property type="molecule type" value="Transcribed_RNA"/>
</dbReference>
<dbReference type="InterPro" id="IPR052394">
    <property type="entry name" value="LRR-containing"/>
</dbReference>
<reference evidence="1" key="1">
    <citation type="submission" date="2021-01" db="EMBL/GenBank/DDBJ databases">
        <authorList>
            <person name="Corre E."/>
            <person name="Pelletier E."/>
            <person name="Niang G."/>
            <person name="Scheremetjew M."/>
            <person name="Finn R."/>
            <person name="Kale V."/>
            <person name="Holt S."/>
            <person name="Cochrane G."/>
            <person name="Meng A."/>
            <person name="Brown T."/>
            <person name="Cohen L."/>
        </authorList>
    </citation>
    <scope>NUCLEOTIDE SEQUENCE</scope>
    <source>
        <strain evidence="1">NIES-381</strain>
    </source>
</reference>
<evidence type="ECO:0000313" key="1">
    <source>
        <dbReference type="EMBL" id="CAD9035287.1"/>
    </source>
</evidence>
<proteinExistence type="predicted"/>
<dbReference type="PANTHER" id="PTHR24114:SF2">
    <property type="entry name" value="F-BOX DOMAIN-CONTAINING PROTEIN-RELATED"/>
    <property type="match status" value="1"/>
</dbReference>
<dbReference type="InterPro" id="IPR001611">
    <property type="entry name" value="Leu-rich_rpt"/>
</dbReference>
<sequence length="415" mass="44306">MSPSSMCSLGSTSHFIEHILPSELWAKVYAFVDLKQALYTRLVSIELARGVNTYLQQLGSNEGMEQTGFRLTLKLADETEMARDMLLAKLSVAKHLSGPYINLDLSGCGITNRNTHWILKALEEPSTIQRLQLVDNRLGISGIKEIAEGIRVNNSMEDLNLGHCGIADRGARAVGAALEENSRLRGLNLAGNQITDDGVVALARGLISNSGLNALDLTGNHLTCLAAEVVAEALQVNGHLKALAMNGTGDIQDPGCIALAQALTVNNSLQSLSVAHNPFTCKAITALADTLLTNKSLTHLNISSTSTRDEGATSLAMALAENHALVHLNLGHTLISSEGALAFADAFRVNTTLQTLNLASCSVKDNGAAAIADALLTNDVMLWVNLSFNPLTEQVANNLSTLLHQHNRKANLHFI</sequence>
<dbReference type="AlphaFoldDB" id="A0A7S1J7W3"/>
<organism evidence="1">
    <name type="scientific">Eutreptiella gymnastica</name>
    <dbReference type="NCBI Taxonomy" id="73025"/>
    <lineage>
        <taxon>Eukaryota</taxon>
        <taxon>Discoba</taxon>
        <taxon>Euglenozoa</taxon>
        <taxon>Euglenida</taxon>
        <taxon>Spirocuta</taxon>
        <taxon>Euglenophyceae</taxon>
        <taxon>Eutreptiales</taxon>
        <taxon>Eutreptiaceae</taxon>
        <taxon>Eutreptiella</taxon>
    </lineage>
</organism>
<dbReference type="Gene3D" id="3.80.10.10">
    <property type="entry name" value="Ribonuclease Inhibitor"/>
    <property type="match status" value="3"/>
</dbReference>
<dbReference type="InterPro" id="IPR032675">
    <property type="entry name" value="LRR_dom_sf"/>
</dbReference>
<accession>A0A7S1J7W3</accession>
<gene>
    <name evidence="1" type="ORF">EGYM00392_LOCUS46441</name>
</gene>
<evidence type="ECO:0008006" key="2">
    <source>
        <dbReference type="Google" id="ProtNLM"/>
    </source>
</evidence>
<dbReference type="PANTHER" id="PTHR24114">
    <property type="entry name" value="LEUCINE RICH REPEAT FAMILY PROTEIN"/>
    <property type="match status" value="1"/>
</dbReference>